<dbReference type="EMBL" id="BAABEY010000031">
    <property type="protein sequence ID" value="GAA4444094.1"/>
    <property type="molecule type" value="Genomic_DNA"/>
</dbReference>
<dbReference type="Gene3D" id="2.40.128.110">
    <property type="entry name" value="Lipid/polyisoprenoid-binding, YceI-like"/>
    <property type="match status" value="1"/>
</dbReference>
<feature type="domain" description="Lipid/polyisoprenoid-binding YceI-like" evidence="1">
    <location>
        <begin position="5"/>
        <end position="171"/>
    </location>
</feature>
<organism evidence="2 3">
    <name type="scientific">Ravibacter arvi</name>
    <dbReference type="NCBI Taxonomy" id="2051041"/>
    <lineage>
        <taxon>Bacteria</taxon>
        <taxon>Pseudomonadati</taxon>
        <taxon>Bacteroidota</taxon>
        <taxon>Cytophagia</taxon>
        <taxon>Cytophagales</taxon>
        <taxon>Spirosomataceae</taxon>
        <taxon>Ravibacter</taxon>
    </lineage>
</organism>
<dbReference type="Pfam" id="PF04264">
    <property type="entry name" value="YceI"/>
    <property type="match status" value="1"/>
</dbReference>
<gene>
    <name evidence="2" type="ORF">GCM10023091_33740</name>
</gene>
<name>A0ABP8M751_9BACT</name>
<dbReference type="InterPro" id="IPR036761">
    <property type="entry name" value="TTHA0802/YceI-like_sf"/>
</dbReference>
<sequence>MSTAQWNLDPSHSELRFKVKHLGISSVSGSFEVISGSLSSTDDTFKQATISFHADAASINTNNADRDNHLKSADFFDTENFATLAFEAKDVDLTKGKIRGLLTIRGNSIPVDLEVDFEGVAKDPWGNEKAGFSVSAKIKRSEFGLTWNTALETGGLLVGDDVKITGEAQFVKNA</sequence>
<dbReference type="RefSeq" id="WP_345031352.1">
    <property type="nucleotide sequence ID" value="NZ_BAABEY010000031.1"/>
</dbReference>
<keyword evidence="3" id="KW-1185">Reference proteome</keyword>
<protein>
    <submittedName>
        <fullName evidence="2">YceI family protein</fullName>
    </submittedName>
</protein>
<evidence type="ECO:0000313" key="2">
    <source>
        <dbReference type="EMBL" id="GAA4444094.1"/>
    </source>
</evidence>
<dbReference type="PANTHER" id="PTHR34406:SF1">
    <property type="entry name" value="PROTEIN YCEI"/>
    <property type="match status" value="1"/>
</dbReference>
<evidence type="ECO:0000259" key="1">
    <source>
        <dbReference type="SMART" id="SM00867"/>
    </source>
</evidence>
<evidence type="ECO:0000313" key="3">
    <source>
        <dbReference type="Proteomes" id="UP001501508"/>
    </source>
</evidence>
<proteinExistence type="predicted"/>
<dbReference type="InterPro" id="IPR007372">
    <property type="entry name" value="Lipid/polyisoprenoid-bd_YceI"/>
</dbReference>
<reference evidence="3" key="1">
    <citation type="journal article" date="2019" name="Int. J. Syst. Evol. Microbiol.">
        <title>The Global Catalogue of Microorganisms (GCM) 10K type strain sequencing project: providing services to taxonomists for standard genome sequencing and annotation.</title>
        <authorList>
            <consortium name="The Broad Institute Genomics Platform"/>
            <consortium name="The Broad Institute Genome Sequencing Center for Infectious Disease"/>
            <person name="Wu L."/>
            <person name="Ma J."/>
        </authorList>
    </citation>
    <scope>NUCLEOTIDE SEQUENCE [LARGE SCALE GENOMIC DNA]</scope>
    <source>
        <strain evidence="3">JCM 31920</strain>
    </source>
</reference>
<dbReference type="PANTHER" id="PTHR34406">
    <property type="entry name" value="PROTEIN YCEI"/>
    <property type="match status" value="1"/>
</dbReference>
<accession>A0ABP8M751</accession>
<comment type="caution">
    <text evidence="2">The sequence shown here is derived from an EMBL/GenBank/DDBJ whole genome shotgun (WGS) entry which is preliminary data.</text>
</comment>
<dbReference type="Proteomes" id="UP001501508">
    <property type="component" value="Unassembled WGS sequence"/>
</dbReference>
<dbReference type="SUPFAM" id="SSF101874">
    <property type="entry name" value="YceI-like"/>
    <property type="match status" value="1"/>
</dbReference>
<dbReference type="SMART" id="SM00867">
    <property type="entry name" value="YceI"/>
    <property type="match status" value="1"/>
</dbReference>